<dbReference type="InterPro" id="IPR057518">
    <property type="entry name" value="GRDP_C"/>
</dbReference>
<keyword evidence="4" id="KW-1185">Reference proteome</keyword>
<reference evidence="3 4" key="1">
    <citation type="submission" date="2019-09" db="EMBL/GenBank/DDBJ databases">
        <title>A chromosome-level genome assembly of the Chinese tupelo Nyssa sinensis.</title>
        <authorList>
            <person name="Yang X."/>
            <person name="Kang M."/>
            <person name="Yang Y."/>
            <person name="Xiong H."/>
            <person name="Wang M."/>
            <person name="Zhang Z."/>
            <person name="Wang Z."/>
            <person name="Wu H."/>
            <person name="Ma T."/>
            <person name="Liu J."/>
            <person name="Xi Z."/>
        </authorList>
    </citation>
    <scope>NUCLEOTIDE SEQUENCE [LARGE SCALE GENOMIC DNA]</scope>
    <source>
        <strain evidence="3">J267</strain>
        <tissue evidence="3">Leaf</tissue>
    </source>
</reference>
<dbReference type="PANTHER" id="PTHR34365">
    <property type="entry name" value="ENOLASE (DUF1399)"/>
    <property type="match status" value="1"/>
</dbReference>
<sequence length="719" mass="81304">MEQHQELEWAEAQKIAISEDLVAAAKQQLQFLAAVDRNRLLYDGPTLDRAIYRYKFFWLPLLGKHAECQFVESPLVVPLDCEWIWHCHRLNPVCYLTDCKELYGRILDNRNVVSSVNGTSKKETEEIWNMMYPNEPYELDLSGHLETVAENKVGALESTKYDLVSAVKRQTPFYYQVSKPSINDDLFLEGAVARYKGFLHLIKRNRERKIKRFCVPTYDIDLIWHSHQLHPISYYKDLVAIFGKVLQHNDMDSDRTEGKKLDVGFCETTKQWEETFGSRYWRAGAMYKGSTPSPLTINLWPTNTASKKVVPSIEYQKIIQLPKKMLMEVLLEIVGVKNLPAEHTGSLVLSLSKKQPDILSNTRRRLSILCESGKKQVADFQCEPTGELLLELMSYSPSNLSGFPKILGTTLISLENLLNPVFKLSVENWFELEPASEVVGPEPISLRIALSCTAPVPAPYVMHMVWAHRFSKSSLFFPLPERVRHAKSWTSVVDETGNQVISIQMRDPKRSEGRNTCTSKKEVIGMTESGETLVLAEFVGEGWSLMASQCFFQLQKKVSEEDHIFELTGARKVAIFHGRKLGYEIKNCERHKNEQDFMTVIEFSTENPYGKAIALLNLKSGFLKVDEQWFVLPGITLAFILTDILKKEGFNCLTTKEENSRVTDEDCGVCGHENEVKSHCFNGWTESGACSACGSCGGGCGACRSCGGGCNSDDGSHNH</sequence>
<dbReference type="Pfam" id="PF25334">
    <property type="entry name" value="C2_GRDP"/>
    <property type="match status" value="1"/>
</dbReference>
<dbReference type="Proteomes" id="UP000325577">
    <property type="component" value="Linkage Group LG15"/>
</dbReference>
<evidence type="ECO:0000259" key="2">
    <source>
        <dbReference type="Pfam" id="PF25335"/>
    </source>
</evidence>
<dbReference type="Pfam" id="PF25335">
    <property type="entry name" value="GRDP_C"/>
    <property type="match status" value="1"/>
</dbReference>
<name>A0A5J5B6H0_9ASTE</name>
<evidence type="ECO:0000259" key="1">
    <source>
        <dbReference type="Pfam" id="PF25334"/>
    </source>
</evidence>
<dbReference type="PANTHER" id="PTHR34365:SF15">
    <property type="entry name" value="GLYCINE-RICH DOMAIN-CONTAINING PROTEIN 1"/>
    <property type="match status" value="1"/>
</dbReference>
<proteinExistence type="predicted"/>
<dbReference type="EMBL" id="CM018038">
    <property type="protein sequence ID" value="KAA8538218.1"/>
    <property type="molecule type" value="Genomic_DNA"/>
</dbReference>
<feature type="domain" description="GRPD C-terminal" evidence="2">
    <location>
        <begin position="492"/>
        <end position="625"/>
    </location>
</feature>
<evidence type="ECO:0008006" key="5">
    <source>
        <dbReference type="Google" id="ProtNLM"/>
    </source>
</evidence>
<dbReference type="OrthoDB" id="2684236at2759"/>
<dbReference type="InterPro" id="IPR057458">
    <property type="entry name" value="GRDP_C2"/>
</dbReference>
<dbReference type="InterPro" id="IPR009836">
    <property type="entry name" value="GRDP-like"/>
</dbReference>
<evidence type="ECO:0000313" key="4">
    <source>
        <dbReference type="Proteomes" id="UP000325577"/>
    </source>
</evidence>
<organism evidence="3 4">
    <name type="scientific">Nyssa sinensis</name>
    <dbReference type="NCBI Taxonomy" id="561372"/>
    <lineage>
        <taxon>Eukaryota</taxon>
        <taxon>Viridiplantae</taxon>
        <taxon>Streptophyta</taxon>
        <taxon>Embryophyta</taxon>
        <taxon>Tracheophyta</taxon>
        <taxon>Spermatophyta</taxon>
        <taxon>Magnoliopsida</taxon>
        <taxon>eudicotyledons</taxon>
        <taxon>Gunneridae</taxon>
        <taxon>Pentapetalae</taxon>
        <taxon>asterids</taxon>
        <taxon>Cornales</taxon>
        <taxon>Nyssaceae</taxon>
        <taxon>Nyssa</taxon>
    </lineage>
</organism>
<gene>
    <name evidence="3" type="ORF">F0562_027959</name>
</gene>
<evidence type="ECO:0000313" key="3">
    <source>
        <dbReference type="EMBL" id="KAA8538218.1"/>
    </source>
</evidence>
<feature type="domain" description="GRDP C2" evidence="1">
    <location>
        <begin position="323"/>
        <end position="453"/>
    </location>
</feature>
<accession>A0A5J5B6H0</accession>
<protein>
    <recommendedName>
        <fullName evidence="5">Glycine-rich domain-containing protein-like</fullName>
    </recommendedName>
</protein>
<dbReference type="Pfam" id="PF07173">
    <property type="entry name" value="GRDP-like"/>
    <property type="match status" value="1"/>
</dbReference>
<dbReference type="AlphaFoldDB" id="A0A5J5B6H0"/>